<dbReference type="Proteomes" id="UP000008817">
    <property type="component" value="Chromosome"/>
</dbReference>
<feature type="region of interest" description="Disordered" evidence="1">
    <location>
        <begin position="80"/>
        <end position="122"/>
    </location>
</feature>
<dbReference type="HOGENOM" id="CLU_2024841_0_0_5"/>
<sequence length="122" mass="13736">MNRIYIYRIRLNRNSVDGVSNTGRPSLHRRERRPVPSAPGLSEFLRRIGLTEHPVAGCLDPAQGIGSLCEQIGADLARHRGLRRDPDEGFRSDIDRGQELSRLDPQDTVAQIEAAKPFDHTR</sequence>
<accession>B3PRN9</accession>
<dbReference type="KEGG" id="rec:RHECIAT_CH0002647"/>
<protein>
    <submittedName>
        <fullName evidence="2">Uncharacterized protein</fullName>
    </submittedName>
</protein>
<evidence type="ECO:0000256" key="1">
    <source>
        <dbReference type="SAM" id="MobiDB-lite"/>
    </source>
</evidence>
<feature type="region of interest" description="Disordered" evidence="1">
    <location>
        <begin position="17"/>
        <end position="38"/>
    </location>
</feature>
<evidence type="ECO:0000313" key="3">
    <source>
        <dbReference type="Proteomes" id="UP000008817"/>
    </source>
</evidence>
<dbReference type="AlphaFoldDB" id="B3PRN9"/>
<dbReference type="EMBL" id="CP001074">
    <property type="protein sequence ID" value="ACE91599.1"/>
    <property type="molecule type" value="Genomic_DNA"/>
</dbReference>
<gene>
    <name evidence="2" type="ordered locus">RHECIAT_CH0002647</name>
</gene>
<name>B3PRN9_RHIE6</name>
<proteinExistence type="predicted"/>
<feature type="compositionally biased region" description="Basic and acidic residues" evidence="1">
    <location>
        <begin position="83"/>
        <end position="105"/>
    </location>
</feature>
<organism evidence="2 3">
    <name type="scientific">Rhizobium etli (strain CIAT 652)</name>
    <dbReference type="NCBI Taxonomy" id="491916"/>
    <lineage>
        <taxon>Bacteria</taxon>
        <taxon>Pseudomonadati</taxon>
        <taxon>Pseudomonadota</taxon>
        <taxon>Alphaproteobacteria</taxon>
        <taxon>Hyphomicrobiales</taxon>
        <taxon>Rhizobiaceae</taxon>
        <taxon>Rhizobium/Agrobacterium group</taxon>
        <taxon>Rhizobium</taxon>
    </lineage>
</organism>
<reference evidence="2 3" key="1">
    <citation type="submission" date="2008-04" db="EMBL/GenBank/DDBJ databases">
        <title>Genome diversity and DNA divergence of Rhizobium etli.</title>
        <authorList>
            <person name="Gonzalez V."/>
            <person name="Acosta J.L."/>
            <person name="Santamaria R.I."/>
            <person name="Bustos P."/>
            <person name="Hernandez-Gonzalez I.L."/>
            <person name="Fernandez J.L."/>
            <person name="Diaz R."/>
            <person name="Flores M."/>
            <person name="Mora J."/>
            <person name="Palacios R."/>
            <person name="Davila G."/>
        </authorList>
    </citation>
    <scope>NUCLEOTIDE SEQUENCE [LARGE SCALE GENOMIC DNA]</scope>
    <source>
        <strain evidence="2 3">CIAT 652</strain>
    </source>
</reference>
<evidence type="ECO:0000313" key="2">
    <source>
        <dbReference type="EMBL" id="ACE91599.1"/>
    </source>
</evidence>